<proteinExistence type="predicted"/>
<dbReference type="InterPro" id="IPR000601">
    <property type="entry name" value="PKD_dom"/>
</dbReference>
<dbReference type="EMBL" id="SRSF01000001">
    <property type="protein sequence ID" value="THH41512.1"/>
    <property type="molecule type" value="Genomic_DNA"/>
</dbReference>
<gene>
    <name evidence="2" type="ORF">E4021_02645</name>
</gene>
<dbReference type="InterPro" id="IPR013783">
    <property type="entry name" value="Ig-like_fold"/>
</dbReference>
<dbReference type="InterPro" id="IPR026341">
    <property type="entry name" value="T9SS_type_B"/>
</dbReference>
<name>A0A4S4NNR8_9BACT</name>
<dbReference type="AlphaFoldDB" id="A0A4S4NNR8"/>
<evidence type="ECO:0000313" key="2">
    <source>
        <dbReference type="EMBL" id="THH41512.1"/>
    </source>
</evidence>
<dbReference type="InterPro" id="IPR035986">
    <property type="entry name" value="PKD_dom_sf"/>
</dbReference>
<evidence type="ECO:0000313" key="3">
    <source>
        <dbReference type="Proteomes" id="UP000308528"/>
    </source>
</evidence>
<sequence length="817" mass="88150">MADEAPDGSAGYVGKICTLPTPSITCRRAMIPRLLTTLLAFILTVCSVNAQTNPCGSVKISNSDSLSICLGDEVALRQTNTLTGAIFRWSPVDGLIDLPTDPTPRIRPQFSGYYKVTATGTDGCTSSDSIYIDVDVLVVPEIIRDTTVCQGSDLSLVQNPVDDAGNTIYTVLAGNVTLTTPSPENDFTVTVQKETTYTIVARSENGACEERQRVRVRVIDGYLDIPQDTVFACLGVDSIVLTAIDTPFAANREIVWSPVRFNLSPPRGRTYTVRPVADITYYAETTINGCRRIDSVAVRLDSLPTDLSLRLEPEKDPYCQGDTFYVLSPVYDAGDFPLIEHNWISSPGLQSPRELYNAVFVGQDTALLQRVTRNGACTDTSSIQVNVVEPPIVTFDPPNPIICPDDPLQITATFQTGAGSLKWIDPTGTLSCTDCLDPVATVSNSTTYTVELVTDGNDCTTDLSYTIQVVPNLEPTLTTATLLCPGDTRQLIVDNVVPSYTYRITGGGIDSSDPSVQVTPTETTTYTIETTGDCGTTTQTIQLVLADDYTVTASGASTVCAGEPLTLRADVSLSGINGTFTWSLPNGISRTGQEITVTNPVTGTYTVVFRDELGCTSATGQTTVEVLGEDIDPIIIATLPDGTTIGSGDSFFAGNELQLAVTNLPGGQQFTYSWVGSYSAGTLTGQTITVGVPRSDDAPQPLVYTVTVTSEDGQCTFDATIFLEVQQSRVEIPDFFSPNADGRNDRFRMFFNGNVTDYTMLVYDRWGQKVFTSDDPLEGWDGTKNGTPQPADVYLYLARFRQDGVELQEEGQVSLVR</sequence>
<protein>
    <submittedName>
        <fullName evidence="2">T9SS type B sorting domain-containing protein</fullName>
    </submittedName>
</protein>
<comment type="caution">
    <text evidence="2">The sequence shown here is derived from an EMBL/GenBank/DDBJ whole genome shotgun (WGS) entry which is preliminary data.</text>
</comment>
<dbReference type="NCBIfam" id="TIGR04131">
    <property type="entry name" value="Bac_Flav_CTERM"/>
    <property type="match status" value="1"/>
</dbReference>
<evidence type="ECO:0000259" key="1">
    <source>
        <dbReference type="Pfam" id="PF00801"/>
    </source>
</evidence>
<dbReference type="SUPFAM" id="SSF49299">
    <property type="entry name" value="PKD domain"/>
    <property type="match status" value="1"/>
</dbReference>
<dbReference type="Pfam" id="PF13585">
    <property type="entry name" value="CHU_C"/>
    <property type="match status" value="1"/>
</dbReference>
<accession>A0A4S4NNR8</accession>
<dbReference type="CDD" id="cd00146">
    <property type="entry name" value="PKD"/>
    <property type="match status" value="1"/>
</dbReference>
<dbReference type="Pfam" id="PF00801">
    <property type="entry name" value="PKD"/>
    <property type="match status" value="1"/>
</dbReference>
<feature type="domain" description="PKD" evidence="1">
    <location>
        <begin position="550"/>
        <end position="626"/>
    </location>
</feature>
<dbReference type="OrthoDB" id="9765926at2"/>
<dbReference type="Proteomes" id="UP000308528">
    <property type="component" value="Unassembled WGS sequence"/>
</dbReference>
<keyword evidence="3" id="KW-1185">Reference proteome</keyword>
<reference evidence="2 3" key="1">
    <citation type="submission" date="2019-04" db="EMBL/GenBank/DDBJ databases">
        <title>Lewinella litorea sp. nov., isolated from a marine sand.</title>
        <authorList>
            <person name="Yoon J.-H."/>
        </authorList>
    </citation>
    <scope>NUCLEOTIDE SEQUENCE [LARGE SCALE GENOMIC DNA]</scope>
    <source>
        <strain evidence="2 3">HSMS-39</strain>
    </source>
</reference>
<dbReference type="Gene3D" id="2.60.40.10">
    <property type="entry name" value="Immunoglobulins"/>
    <property type="match status" value="1"/>
</dbReference>
<organism evidence="2 3">
    <name type="scientific">Neolewinella litorea</name>
    <dbReference type="NCBI Taxonomy" id="2562452"/>
    <lineage>
        <taxon>Bacteria</taxon>
        <taxon>Pseudomonadati</taxon>
        <taxon>Bacteroidota</taxon>
        <taxon>Saprospiria</taxon>
        <taxon>Saprospirales</taxon>
        <taxon>Lewinellaceae</taxon>
        <taxon>Neolewinella</taxon>
    </lineage>
</organism>